<dbReference type="PANTHER" id="PTHR11905">
    <property type="entry name" value="ADAM A DISINTEGRIN AND METALLOPROTEASE DOMAIN"/>
    <property type="match status" value="1"/>
</dbReference>
<keyword evidence="1" id="KW-0645">Protease</keyword>
<evidence type="ECO:0000256" key="6">
    <source>
        <dbReference type="ARBA" id="ARBA00023157"/>
    </source>
</evidence>
<reference evidence="11" key="1">
    <citation type="journal article" date="2008" name="Nature">
        <title>The amphioxus genome and the evolution of the chordate karyotype.</title>
        <authorList>
            <consortium name="US DOE Joint Genome Institute (JGI-PGF)"/>
            <person name="Putnam N.H."/>
            <person name="Butts T."/>
            <person name="Ferrier D.E.K."/>
            <person name="Furlong R.F."/>
            <person name="Hellsten U."/>
            <person name="Kawashima T."/>
            <person name="Robinson-Rechavi M."/>
            <person name="Shoguchi E."/>
            <person name="Terry A."/>
            <person name="Yu J.-K."/>
            <person name="Benito-Gutierrez E.L."/>
            <person name="Dubchak I."/>
            <person name="Garcia-Fernandez J."/>
            <person name="Gibson-Brown J.J."/>
            <person name="Grigoriev I.V."/>
            <person name="Horton A.C."/>
            <person name="de Jong P.J."/>
            <person name="Jurka J."/>
            <person name="Kapitonov V.V."/>
            <person name="Kohara Y."/>
            <person name="Kuroki Y."/>
            <person name="Lindquist E."/>
            <person name="Lucas S."/>
            <person name="Osoegawa K."/>
            <person name="Pennacchio L.A."/>
            <person name="Salamov A.A."/>
            <person name="Satou Y."/>
            <person name="Sauka-Spengler T."/>
            <person name="Schmutz J."/>
            <person name="Shin-I T."/>
            <person name="Toyoda A."/>
            <person name="Bronner-Fraser M."/>
            <person name="Fujiyama A."/>
            <person name="Holland L.Z."/>
            <person name="Holland P.W.H."/>
            <person name="Satoh N."/>
            <person name="Rokhsar D.S."/>
        </authorList>
    </citation>
    <scope>NUCLEOTIDE SEQUENCE [LARGE SCALE GENOMIC DNA]</scope>
    <source>
        <strain evidence="11">S238N-H82</strain>
        <tissue evidence="11">Testes</tissue>
    </source>
</reference>
<dbReference type="GO" id="GO:0006508">
    <property type="term" value="P:proteolysis"/>
    <property type="evidence" value="ECO:0007669"/>
    <property type="project" value="UniProtKB-KW"/>
</dbReference>
<dbReference type="InterPro" id="IPR001590">
    <property type="entry name" value="Peptidase_M12B"/>
</dbReference>
<feature type="active site" evidence="8">
    <location>
        <position position="402"/>
    </location>
</feature>
<keyword evidence="7" id="KW-0325">Glycoprotein</keyword>
<feature type="binding site" evidence="8">
    <location>
        <position position="401"/>
    </location>
    <ligand>
        <name>Zn(2+)</name>
        <dbReference type="ChEBI" id="CHEBI:29105"/>
        <note>catalytic</note>
    </ligand>
</feature>
<keyword evidence="3" id="KW-0378">Hydrolase</keyword>
<keyword evidence="5" id="KW-0482">Metalloprotease</keyword>
<evidence type="ECO:0000256" key="8">
    <source>
        <dbReference type="PROSITE-ProRule" id="PRU00276"/>
    </source>
</evidence>
<dbReference type="InterPro" id="IPR024079">
    <property type="entry name" value="MetalloPept_cat_dom_sf"/>
</dbReference>
<dbReference type="GO" id="GO:0046872">
    <property type="term" value="F:metal ion binding"/>
    <property type="evidence" value="ECO:0007669"/>
    <property type="project" value="UniProtKB-KW"/>
</dbReference>
<evidence type="ECO:0000256" key="4">
    <source>
        <dbReference type="ARBA" id="ARBA00022833"/>
    </source>
</evidence>
<evidence type="ECO:0000259" key="10">
    <source>
        <dbReference type="PROSITE" id="PS50215"/>
    </source>
</evidence>
<evidence type="ECO:0000256" key="1">
    <source>
        <dbReference type="ARBA" id="ARBA00022670"/>
    </source>
</evidence>
<evidence type="ECO:0000256" key="3">
    <source>
        <dbReference type="ARBA" id="ARBA00022801"/>
    </source>
</evidence>
<sequence length="562" mass="61349">MVDLFSNTLILKAWPLIRALLRGKSGEHQSSGSPWRESGSLTCVSVGFAKLASGFRPREVIPPPDKQQLLAMSLRDASVSSQGHHRLAAIVSSAVPEYDVFVPQEVDLPADLTRSAGCRDDRGCGDGDRRFYSVQLFGTKHLLNLTRDMSVAAAGLRVVGTNGEVIPRTLDCFFTGEVQGLPGSNVALSTCNGLHGVVVASGEDFVITPMSGGLSLRSRHPRSANGQTGKPHIVYRRSSQALDDVTALTEHGLHKDATVKPLHPRRTKRGTARADSRNRLSPSRRLTIELALFVDRNAWDKVESLHEGSAEEKFQWATTYYLSVINTVQLLYNSGSLGHRVQLSVLRLRIIEGNEFISDNNDTEKTLHNFCMAPVSGMCSEDRSCSLNEDSGLGSAFLLGHEIGHNLGMRHDGDQNNCADGQFIMATHTGPGHMEWSPCSADHFSHFLLTDQSDCLNDSPSPRAPPELALPTGELPGERYTADQQCELRFGEGTEEHKYFRSSICTRLTCLDRPNHKIWWSSSPAAEGTSCGTGKVRAHVTSFWSLINIPAIATCSTAGLIH</sequence>
<comment type="caution">
    <text evidence="8">Lacks conserved residue(s) required for the propagation of feature annotation.</text>
</comment>
<evidence type="ECO:0000256" key="2">
    <source>
        <dbReference type="ARBA" id="ARBA00022723"/>
    </source>
</evidence>
<dbReference type="Pfam" id="PF01421">
    <property type="entry name" value="Reprolysin"/>
    <property type="match status" value="1"/>
</dbReference>
<feature type="region of interest" description="Disordered" evidence="9">
    <location>
        <begin position="261"/>
        <end position="280"/>
    </location>
</feature>
<evidence type="ECO:0000256" key="5">
    <source>
        <dbReference type="ARBA" id="ARBA00023049"/>
    </source>
</evidence>
<dbReference type="Pfam" id="PF17771">
    <property type="entry name" value="ADAMTS_CR_2"/>
    <property type="match status" value="1"/>
</dbReference>
<keyword evidence="6" id="KW-1015">Disulfide bond</keyword>
<evidence type="ECO:0000256" key="7">
    <source>
        <dbReference type="ARBA" id="ARBA00023180"/>
    </source>
</evidence>
<dbReference type="Gene3D" id="3.40.1620.60">
    <property type="match status" value="1"/>
</dbReference>
<organism>
    <name type="scientific">Branchiostoma floridae</name>
    <name type="common">Florida lancelet</name>
    <name type="synonym">Amphioxus</name>
    <dbReference type="NCBI Taxonomy" id="7739"/>
    <lineage>
        <taxon>Eukaryota</taxon>
        <taxon>Metazoa</taxon>
        <taxon>Chordata</taxon>
        <taxon>Cephalochordata</taxon>
        <taxon>Leptocardii</taxon>
        <taxon>Amphioxiformes</taxon>
        <taxon>Branchiostomatidae</taxon>
        <taxon>Branchiostoma</taxon>
    </lineage>
</organism>
<dbReference type="PANTHER" id="PTHR11905:SF159">
    <property type="entry name" value="ADAM METALLOPROTEASE"/>
    <property type="match status" value="1"/>
</dbReference>
<dbReference type="InterPro" id="IPR041645">
    <property type="entry name" value="ADAMTS_CR_2"/>
</dbReference>
<evidence type="ECO:0000313" key="11">
    <source>
        <dbReference type="EMBL" id="EEN55716.1"/>
    </source>
</evidence>
<keyword evidence="4 8" id="KW-0862">Zinc</keyword>
<feature type="binding site" evidence="8">
    <location>
        <position position="405"/>
    </location>
    <ligand>
        <name>Zn(2+)</name>
        <dbReference type="ChEBI" id="CHEBI:29105"/>
        <note>catalytic</note>
    </ligand>
</feature>
<keyword evidence="2 8" id="KW-0479">Metal-binding</keyword>
<dbReference type="SUPFAM" id="SSF55486">
    <property type="entry name" value="Metalloproteases ('zincins'), catalytic domain"/>
    <property type="match status" value="1"/>
</dbReference>
<gene>
    <name evidence="11" type="ORF">BRAFLDRAFT_70384</name>
</gene>
<feature type="domain" description="Peptidase M12B" evidence="10">
    <location>
        <begin position="372"/>
        <end position="460"/>
    </location>
</feature>
<proteinExistence type="predicted"/>
<dbReference type="Gene3D" id="3.40.390.10">
    <property type="entry name" value="Collagenase (Catalytic Domain)"/>
    <property type="match status" value="2"/>
</dbReference>
<dbReference type="PROSITE" id="PS50215">
    <property type="entry name" value="ADAM_MEPRO"/>
    <property type="match status" value="1"/>
</dbReference>
<protein>
    <recommendedName>
        <fullName evidence="10">Peptidase M12B domain-containing protein</fullName>
    </recommendedName>
</protein>
<dbReference type="InParanoid" id="C3YVJ3"/>
<evidence type="ECO:0000256" key="9">
    <source>
        <dbReference type="SAM" id="MobiDB-lite"/>
    </source>
</evidence>
<dbReference type="GO" id="GO:0004222">
    <property type="term" value="F:metalloendopeptidase activity"/>
    <property type="evidence" value="ECO:0007669"/>
    <property type="project" value="InterPro"/>
</dbReference>
<feature type="compositionally biased region" description="Basic residues" evidence="9">
    <location>
        <begin position="262"/>
        <end position="271"/>
    </location>
</feature>
<dbReference type="AlphaFoldDB" id="C3YVJ3"/>
<accession>C3YVJ3</accession>
<name>C3YVJ3_BRAFL</name>
<dbReference type="EMBL" id="GG666557">
    <property type="protein sequence ID" value="EEN55716.1"/>
    <property type="molecule type" value="Genomic_DNA"/>
</dbReference>
<feature type="binding site" evidence="8">
    <location>
        <position position="411"/>
    </location>
    <ligand>
        <name>Zn(2+)</name>
        <dbReference type="ChEBI" id="CHEBI:29105"/>
        <note>catalytic</note>
    </ligand>
</feature>
<dbReference type="eggNOG" id="KOG3538">
    <property type="taxonomic scope" value="Eukaryota"/>
</dbReference>